<organism evidence="3 4">
    <name type="scientific">Angustibacter luteus</name>
    <dbReference type="NCBI Taxonomy" id="658456"/>
    <lineage>
        <taxon>Bacteria</taxon>
        <taxon>Bacillati</taxon>
        <taxon>Actinomycetota</taxon>
        <taxon>Actinomycetes</taxon>
        <taxon>Kineosporiales</taxon>
        <taxon>Kineosporiaceae</taxon>
    </lineage>
</organism>
<reference evidence="4" key="1">
    <citation type="journal article" date="2019" name="Int. J. Syst. Evol. Microbiol.">
        <title>The Global Catalogue of Microorganisms (GCM) 10K type strain sequencing project: providing services to taxonomists for standard genome sequencing and annotation.</title>
        <authorList>
            <consortium name="The Broad Institute Genomics Platform"/>
            <consortium name="The Broad Institute Genome Sequencing Center for Infectious Disease"/>
            <person name="Wu L."/>
            <person name="Ma J."/>
        </authorList>
    </citation>
    <scope>NUCLEOTIDE SEQUENCE [LARGE SCALE GENOMIC DNA]</scope>
    <source>
        <strain evidence="4">KACC 14249</strain>
    </source>
</reference>
<protein>
    <submittedName>
        <fullName evidence="3">Pyridoxamine 5'-phosphate oxidase family protein</fullName>
    </submittedName>
</protein>
<dbReference type="PANTHER" id="PTHR35176">
    <property type="entry name" value="HEME OXYGENASE HI_0854-RELATED"/>
    <property type="match status" value="1"/>
</dbReference>
<proteinExistence type="predicted"/>
<keyword evidence="4" id="KW-1185">Reference proteome</keyword>
<evidence type="ECO:0000259" key="2">
    <source>
        <dbReference type="Pfam" id="PF01243"/>
    </source>
</evidence>
<dbReference type="SUPFAM" id="SSF50475">
    <property type="entry name" value="FMN-binding split barrel"/>
    <property type="match status" value="1"/>
</dbReference>
<evidence type="ECO:0000256" key="1">
    <source>
        <dbReference type="ARBA" id="ARBA00023002"/>
    </source>
</evidence>
<dbReference type="Proteomes" id="UP001596189">
    <property type="component" value="Unassembled WGS sequence"/>
</dbReference>
<evidence type="ECO:0000313" key="3">
    <source>
        <dbReference type="EMBL" id="MFC6007267.1"/>
    </source>
</evidence>
<keyword evidence="1" id="KW-0560">Oxidoreductase</keyword>
<dbReference type="PANTHER" id="PTHR35176:SF6">
    <property type="entry name" value="HEME OXYGENASE HI_0854-RELATED"/>
    <property type="match status" value="1"/>
</dbReference>
<name>A0ABW1JEE0_9ACTN</name>
<dbReference type="EMBL" id="JBHSRD010000003">
    <property type="protein sequence ID" value="MFC6007267.1"/>
    <property type="molecule type" value="Genomic_DNA"/>
</dbReference>
<sequence>MSTDDLAEEARQVLDTNQYLTLGTTEDDGQPRVSPVYFTHDGYRDVYWVSSPGSAHSHNVAARPDVAAVVFDSTAEVGQGSAVYLTGTAAQVPDDELESACARAFAKLSGAAKPFTPEELSGAAELRLYRLRVVQHDVHVRGSDPVHGTGIDRRVQVDL</sequence>
<feature type="domain" description="Pyridoxamine 5'-phosphate oxidase N-terminal" evidence="2">
    <location>
        <begin position="7"/>
        <end position="130"/>
    </location>
</feature>
<dbReference type="Pfam" id="PF01243">
    <property type="entry name" value="PNPOx_N"/>
    <property type="match status" value="1"/>
</dbReference>
<dbReference type="Gene3D" id="2.30.110.10">
    <property type="entry name" value="Electron Transport, Fmn-binding Protein, Chain A"/>
    <property type="match status" value="1"/>
</dbReference>
<dbReference type="InterPro" id="IPR052019">
    <property type="entry name" value="F420H2_bilvrd_red/Heme_oxyg"/>
</dbReference>
<accession>A0ABW1JEE0</accession>
<dbReference type="InterPro" id="IPR011576">
    <property type="entry name" value="Pyridox_Oxase_N"/>
</dbReference>
<gene>
    <name evidence="3" type="ORF">ACFQDO_09015</name>
</gene>
<evidence type="ECO:0000313" key="4">
    <source>
        <dbReference type="Proteomes" id="UP001596189"/>
    </source>
</evidence>
<dbReference type="InterPro" id="IPR012349">
    <property type="entry name" value="Split_barrel_FMN-bd"/>
</dbReference>
<dbReference type="RefSeq" id="WP_345716072.1">
    <property type="nucleotide sequence ID" value="NZ_BAABFP010000004.1"/>
</dbReference>
<comment type="caution">
    <text evidence="3">The sequence shown here is derived from an EMBL/GenBank/DDBJ whole genome shotgun (WGS) entry which is preliminary data.</text>
</comment>